<dbReference type="Gene3D" id="2.30.300.10">
    <property type="entry name" value="Baseplate protein-like domain - beta roll fold"/>
    <property type="match status" value="1"/>
</dbReference>
<evidence type="ECO:0000256" key="1">
    <source>
        <dbReference type="SAM" id="MobiDB-lite"/>
    </source>
</evidence>
<feature type="region of interest" description="Disordered" evidence="1">
    <location>
        <begin position="332"/>
        <end position="352"/>
    </location>
</feature>
<evidence type="ECO:0000259" key="3">
    <source>
        <dbReference type="Pfam" id="PF21929"/>
    </source>
</evidence>
<dbReference type="Pfam" id="PF21683">
    <property type="entry name" value="GpP-like_1st"/>
    <property type="match status" value="1"/>
</dbReference>
<dbReference type="InterPro" id="IPR053982">
    <property type="entry name" value="Gp44/GpP-like_C"/>
</dbReference>
<evidence type="ECO:0008006" key="7">
    <source>
        <dbReference type="Google" id="ProtNLM"/>
    </source>
</evidence>
<dbReference type="InterPro" id="IPR053981">
    <property type="entry name" value="Gp44/GpP-like_2nd"/>
</dbReference>
<comment type="caution">
    <text evidence="5">The sequence shown here is derived from an EMBL/GenBank/DDBJ whole genome shotgun (WGS) entry which is preliminary data.</text>
</comment>
<evidence type="ECO:0000259" key="4">
    <source>
        <dbReference type="Pfam" id="PF22255"/>
    </source>
</evidence>
<dbReference type="Gene3D" id="3.30.1920.10">
    <property type="entry name" value="Baseplate protein-like domains - 2 layer sandwich fold"/>
    <property type="match status" value="1"/>
</dbReference>
<dbReference type="AlphaFoldDB" id="A0A3M9XM51"/>
<gene>
    <name evidence="5" type="ORF">D1O30_06855</name>
</gene>
<protein>
    <recommendedName>
        <fullName evidence="7">Mu P family protein</fullName>
    </recommendedName>
</protein>
<dbReference type="SUPFAM" id="SSF69279">
    <property type="entry name" value="Phage tail proteins"/>
    <property type="match status" value="2"/>
</dbReference>
<dbReference type="RefSeq" id="WP_123175323.1">
    <property type="nucleotide sequence ID" value="NZ_QWDD01000001.1"/>
</dbReference>
<accession>A0A3M9XM51</accession>
<dbReference type="EMBL" id="QWDD01000001">
    <property type="protein sequence ID" value="RNJ49357.1"/>
    <property type="molecule type" value="Genomic_DNA"/>
</dbReference>
<dbReference type="Pfam" id="PF22255">
    <property type="entry name" value="Gp44-like_2nd"/>
    <property type="match status" value="1"/>
</dbReference>
<dbReference type="InterPro" id="IPR026276">
    <property type="entry name" value="Baseplate_GpP"/>
</dbReference>
<evidence type="ECO:0000313" key="6">
    <source>
        <dbReference type="Proteomes" id="UP000268623"/>
    </source>
</evidence>
<evidence type="ECO:0000259" key="2">
    <source>
        <dbReference type="Pfam" id="PF21683"/>
    </source>
</evidence>
<dbReference type="Gene3D" id="3.55.50.10">
    <property type="entry name" value="Baseplate protein-like domains"/>
    <property type="match status" value="1"/>
</dbReference>
<dbReference type="Proteomes" id="UP000268623">
    <property type="component" value="Unassembled WGS sequence"/>
</dbReference>
<feature type="domain" description="Baseplate hub protein gp44/GpP-like C-terminal" evidence="3">
    <location>
        <begin position="252"/>
        <end position="332"/>
    </location>
</feature>
<sequence>MIFDADVSVIAGGSNWTAWKRASVQYGAKQAVRAFALTVTDTADWAGKWDFMPGTEVQVMEGGELMVKGFIDKMTPSYEAKNHHVEIGGRSKGKDSVDSSVEHDKGEFRDKNILQIAKDLDKQNVGYKSELADSDMPKLEYFRINPHETVFEAIERIARKQHLLLIGQPDGGIKIDKGGTRRVNAPLIEGENIIGASATFDESDKHSEYKVKGQKVFGGNRKAISIIGTAKDKSVKRNRPKTLTHETATDEKDAKKRAEAHRDRQFGESVSATIRVRGWRDQNGQHYQPNTLIHVRSPLIKLDMDLLISDVNCTMDASGSFTSLQLVHPKALNSKSANASASDVWNPDFDNA</sequence>
<name>A0A3M9XM51_9HYPH</name>
<feature type="region of interest" description="Disordered" evidence="1">
    <location>
        <begin position="234"/>
        <end position="266"/>
    </location>
</feature>
<proteinExistence type="predicted"/>
<evidence type="ECO:0000313" key="5">
    <source>
        <dbReference type="EMBL" id="RNJ49357.1"/>
    </source>
</evidence>
<feature type="compositionally biased region" description="Basic and acidic residues" evidence="1">
    <location>
        <begin position="243"/>
        <end position="266"/>
    </location>
</feature>
<reference evidence="5 6" key="1">
    <citation type="submission" date="2018-08" db="EMBL/GenBank/DDBJ databases">
        <title>Genome sequence of Methylocystis hirsuta CSC1, a methanotroph able to accumulate PHAs.</title>
        <authorList>
            <person name="Bordel S."/>
            <person name="Rodriguez E."/>
            <person name="Gancedo J."/>
            <person name="Munoz R."/>
        </authorList>
    </citation>
    <scope>NUCLEOTIDE SEQUENCE [LARGE SCALE GENOMIC DNA]</scope>
    <source>
        <strain evidence="5 6">CSC1</strain>
    </source>
</reference>
<dbReference type="InterPro" id="IPR023399">
    <property type="entry name" value="Baseplate-like_2-layer_sand"/>
</dbReference>
<feature type="domain" description="Baseplate hub protein gp44-like N-terminal" evidence="2">
    <location>
        <begin position="6"/>
        <end position="91"/>
    </location>
</feature>
<feature type="compositionally biased region" description="Low complexity" evidence="1">
    <location>
        <begin position="332"/>
        <end position="342"/>
    </location>
</feature>
<dbReference type="InterPro" id="IPR049354">
    <property type="entry name" value="GpP-like_N"/>
</dbReference>
<feature type="domain" description="Baseplate hub protein gp44/GpP-like second" evidence="4">
    <location>
        <begin position="97"/>
        <end position="175"/>
    </location>
</feature>
<dbReference type="OrthoDB" id="9016931at2"/>
<keyword evidence="6" id="KW-1185">Reference proteome</keyword>
<dbReference type="PIRSF" id="PIRSF004440">
    <property type="entry name" value="GpP"/>
    <property type="match status" value="1"/>
</dbReference>
<dbReference type="Pfam" id="PF21929">
    <property type="entry name" value="GpP_4th"/>
    <property type="match status" value="1"/>
</dbReference>
<organism evidence="5 6">
    <name type="scientific">Methylocystis hirsuta</name>
    <dbReference type="NCBI Taxonomy" id="369798"/>
    <lineage>
        <taxon>Bacteria</taxon>
        <taxon>Pseudomonadati</taxon>
        <taxon>Pseudomonadota</taxon>
        <taxon>Alphaproteobacteria</taxon>
        <taxon>Hyphomicrobiales</taxon>
        <taxon>Methylocystaceae</taxon>
        <taxon>Methylocystis</taxon>
    </lineage>
</organism>